<dbReference type="EMBL" id="PDLY01000005">
    <property type="protein sequence ID" value="MBA5727940.1"/>
    <property type="molecule type" value="Genomic_DNA"/>
</dbReference>
<name>A0ABR5ZUD2_9PROT</name>
<evidence type="ECO:0000313" key="2">
    <source>
        <dbReference type="EMBL" id="MBA5727940.1"/>
    </source>
</evidence>
<accession>A0ABR5ZUD2</accession>
<dbReference type="Proteomes" id="UP000765338">
    <property type="component" value="Unassembled WGS sequence"/>
</dbReference>
<comment type="caution">
    <text evidence="2">The sequence shown here is derived from an EMBL/GenBank/DDBJ whole genome shotgun (WGS) entry which is preliminary data.</text>
</comment>
<protein>
    <recommendedName>
        <fullName evidence="4">OmpA-like domain-containing protein</fullName>
    </recommendedName>
</protein>
<proteinExistence type="predicted"/>
<feature type="compositionally biased region" description="Low complexity" evidence="1">
    <location>
        <begin position="133"/>
        <end position="151"/>
    </location>
</feature>
<dbReference type="RefSeq" id="WP_182041524.1">
    <property type="nucleotide sequence ID" value="NZ_PDLY01000005.1"/>
</dbReference>
<evidence type="ECO:0000313" key="3">
    <source>
        <dbReference type="Proteomes" id="UP000765338"/>
    </source>
</evidence>
<sequence>MTLSLSRRSFHIISASATRRPGLLRLGLCLLALPLLTAGCQHRDAIDTTRDITHDIFGGEITKLHPPTPGYDRPAPKITLIPTTTPEFPSADARAMITNRLEQDRNYSQRVAASGGALPVGMVNPPPPRPQNGGSMTLGSSSSGPAASAPAVRQSREADPAITSDGGSSLTYQPISHALPIVLPDPGQPPRPLLFPGFTLPRTILPVIPDFDRATPAGTLVRFQADTDHLDGDQTDTFTQIVAHRRHHRLLIRGFGTTLSAQSGLSPDEQAHEIGLALLRARAVAQQLAHLGVPQADMRLTGEAIGDGVRVSYEMNVRPGKAATH</sequence>
<organism evidence="2 3">
    <name type="scientific">Bombella mellum</name>
    <dbReference type="NCBI Taxonomy" id="2039288"/>
    <lineage>
        <taxon>Bacteria</taxon>
        <taxon>Pseudomonadati</taxon>
        <taxon>Pseudomonadota</taxon>
        <taxon>Alphaproteobacteria</taxon>
        <taxon>Acetobacterales</taxon>
        <taxon>Acetobacteraceae</taxon>
        <taxon>Bombella</taxon>
    </lineage>
</organism>
<gene>
    <name evidence="2" type="ORF">CPA56_08125</name>
</gene>
<keyword evidence="3" id="KW-1185">Reference proteome</keyword>
<feature type="region of interest" description="Disordered" evidence="1">
    <location>
        <begin position="116"/>
        <end position="169"/>
    </location>
</feature>
<evidence type="ECO:0008006" key="4">
    <source>
        <dbReference type="Google" id="ProtNLM"/>
    </source>
</evidence>
<evidence type="ECO:0000256" key="1">
    <source>
        <dbReference type="SAM" id="MobiDB-lite"/>
    </source>
</evidence>
<reference evidence="2 3" key="1">
    <citation type="submission" date="2017-10" db="EMBL/GenBank/DDBJ databases">
        <authorList>
            <person name="Jakob F."/>
        </authorList>
    </citation>
    <scope>NUCLEOTIDE SEQUENCE [LARGE SCALE GENOMIC DNA]</scope>
    <source>
        <strain evidence="2 3">TMW 2.1889</strain>
    </source>
</reference>